<dbReference type="OrthoDB" id="1199048at2"/>
<evidence type="ECO:0008006" key="4">
    <source>
        <dbReference type="Google" id="ProtNLM"/>
    </source>
</evidence>
<dbReference type="EMBL" id="FNFO01000002">
    <property type="protein sequence ID" value="SDK15889.1"/>
    <property type="molecule type" value="Genomic_DNA"/>
</dbReference>
<keyword evidence="1" id="KW-0732">Signal</keyword>
<proteinExistence type="predicted"/>
<name>A0A1G8ZL97_9BACT</name>
<evidence type="ECO:0000256" key="1">
    <source>
        <dbReference type="SAM" id="SignalP"/>
    </source>
</evidence>
<evidence type="ECO:0000313" key="2">
    <source>
        <dbReference type="EMBL" id="SDK15889.1"/>
    </source>
</evidence>
<organism evidence="2 3">
    <name type="scientific">Catalinimonas alkaloidigena</name>
    <dbReference type="NCBI Taxonomy" id="1075417"/>
    <lineage>
        <taxon>Bacteria</taxon>
        <taxon>Pseudomonadati</taxon>
        <taxon>Bacteroidota</taxon>
        <taxon>Cytophagia</taxon>
        <taxon>Cytophagales</taxon>
        <taxon>Catalimonadaceae</taxon>
        <taxon>Catalinimonas</taxon>
    </lineage>
</organism>
<evidence type="ECO:0000313" key="3">
    <source>
        <dbReference type="Proteomes" id="UP000198510"/>
    </source>
</evidence>
<keyword evidence="3" id="KW-1185">Reference proteome</keyword>
<accession>A0A1G8ZL97</accession>
<dbReference type="RefSeq" id="WP_143017087.1">
    <property type="nucleotide sequence ID" value="NZ_FNFO01000002.1"/>
</dbReference>
<feature type="signal peptide" evidence="1">
    <location>
        <begin position="1"/>
        <end position="26"/>
    </location>
</feature>
<reference evidence="2 3" key="1">
    <citation type="submission" date="2016-10" db="EMBL/GenBank/DDBJ databases">
        <authorList>
            <person name="de Groot N.N."/>
        </authorList>
    </citation>
    <scope>NUCLEOTIDE SEQUENCE [LARGE SCALE GENOMIC DNA]</scope>
    <source>
        <strain evidence="2 3">DSM 25186</strain>
    </source>
</reference>
<sequence length="232" mass="26297">MPPKRLRSYFALLLLSMGLFYHPVAAQVPEYRFMLDVGKLPYSLSTTDQRWHMGVQRALSPRWHLALEGGYYALRKDSLRIGSEPLWGKTDNPFLDYEARGGVVKAGLDWHESAVVLGWTAHSFLGTRLAFASFQDRGRSVDFDLAFRTHRAMWVELLAGTEFAVTTHFLVSIVPSLRYLPRFSQPNDPLAVHNIPGFGSLKYNLPSFGKVDSGPKLAPALQVFALYRLRRE</sequence>
<protein>
    <recommendedName>
        <fullName evidence="4">Outer membrane protein beta-barrel domain-containing protein</fullName>
    </recommendedName>
</protein>
<dbReference type="STRING" id="1075417.SAMN05421823_10223"/>
<feature type="chain" id="PRO_5011684164" description="Outer membrane protein beta-barrel domain-containing protein" evidence="1">
    <location>
        <begin position="27"/>
        <end position="232"/>
    </location>
</feature>
<gene>
    <name evidence="2" type="ORF">SAMN05421823_10223</name>
</gene>
<dbReference type="AlphaFoldDB" id="A0A1G8ZL97"/>
<dbReference type="Proteomes" id="UP000198510">
    <property type="component" value="Unassembled WGS sequence"/>
</dbReference>